<dbReference type="EMBL" id="FUWR01000010">
    <property type="protein sequence ID" value="SJZ91604.1"/>
    <property type="molecule type" value="Genomic_DNA"/>
</dbReference>
<protein>
    <submittedName>
        <fullName evidence="1">Uncharacterized protein</fullName>
    </submittedName>
</protein>
<evidence type="ECO:0000313" key="2">
    <source>
        <dbReference type="Proteomes" id="UP000190102"/>
    </source>
</evidence>
<evidence type="ECO:0000313" key="1">
    <source>
        <dbReference type="EMBL" id="SJZ91604.1"/>
    </source>
</evidence>
<sequence length="47" mass="4982">MAFGTVVALFKSGKVSLETAADMLVHNLGYCNRAMAYALLNAARSTC</sequence>
<reference evidence="2" key="1">
    <citation type="submission" date="2017-02" db="EMBL/GenBank/DDBJ databases">
        <authorList>
            <person name="Varghese N."/>
            <person name="Submissions S."/>
        </authorList>
    </citation>
    <scope>NUCLEOTIDE SEQUENCE [LARGE SCALE GENOMIC DNA]</scope>
    <source>
        <strain evidence="2">ATCC BAA-34</strain>
    </source>
</reference>
<organism evidence="1 2">
    <name type="scientific">Trichlorobacter thiogenes</name>
    <dbReference type="NCBI Taxonomy" id="115783"/>
    <lineage>
        <taxon>Bacteria</taxon>
        <taxon>Pseudomonadati</taxon>
        <taxon>Thermodesulfobacteriota</taxon>
        <taxon>Desulfuromonadia</taxon>
        <taxon>Geobacterales</taxon>
        <taxon>Geobacteraceae</taxon>
        <taxon>Trichlorobacter</taxon>
    </lineage>
</organism>
<dbReference type="AlphaFoldDB" id="A0A1T4PJ77"/>
<dbReference type="Proteomes" id="UP000190102">
    <property type="component" value="Unassembled WGS sequence"/>
</dbReference>
<gene>
    <name evidence="1" type="ORF">SAMN02745119_01990</name>
</gene>
<keyword evidence="2" id="KW-1185">Reference proteome</keyword>
<proteinExistence type="predicted"/>
<name>A0A1T4PJ77_9BACT</name>
<accession>A0A1T4PJ77</accession>